<protein>
    <submittedName>
        <fullName evidence="2">Uncharacterized protein</fullName>
    </submittedName>
</protein>
<reference evidence="2" key="1">
    <citation type="submission" date="2016-03" db="EMBL/GenBank/DDBJ databases">
        <title>Mechanisms controlling the formation of the plant cell surface in tip-growing cells are functionally conserved among land plants.</title>
        <authorList>
            <person name="Honkanen S."/>
            <person name="Jones V.A."/>
            <person name="Morieri G."/>
            <person name="Champion C."/>
            <person name="Hetherington A.J."/>
            <person name="Kelly S."/>
            <person name="Saint-Marcoux D."/>
            <person name="Proust H."/>
            <person name="Prescott H."/>
            <person name="Dolan L."/>
        </authorList>
    </citation>
    <scope>NUCLEOTIDE SEQUENCE [LARGE SCALE GENOMIC DNA]</scope>
    <source>
        <tissue evidence="2">Whole gametophyte</tissue>
    </source>
</reference>
<gene>
    <name evidence="2" type="ORF">AXG93_4620s2230</name>
</gene>
<name>A0A176VX64_MARPO</name>
<sequence>MVPRMEAGLEVTGRGTNERKRTGAKGKEEWGGGKESKASDREDRYRSRHLMVTGNSRRWEPVLCTGLRVLEFVDGAWKADLGLESMGRG</sequence>
<evidence type="ECO:0000313" key="3">
    <source>
        <dbReference type="Proteomes" id="UP000077202"/>
    </source>
</evidence>
<evidence type="ECO:0000256" key="1">
    <source>
        <dbReference type="SAM" id="MobiDB-lite"/>
    </source>
</evidence>
<dbReference type="Proteomes" id="UP000077202">
    <property type="component" value="Unassembled WGS sequence"/>
</dbReference>
<proteinExistence type="predicted"/>
<feature type="compositionally biased region" description="Basic and acidic residues" evidence="1">
    <location>
        <begin position="16"/>
        <end position="43"/>
    </location>
</feature>
<comment type="caution">
    <text evidence="2">The sequence shown here is derived from an EMBL/GenBank/DDBJ whole genome shotgun (WGS) entry which is preliminary data.</text>
</comment>
<dbReference type="EMBL" id="LVLJ01002341">
    <property type="protein sequence ID" value="OAE25408.1"/>
    <property type="molecule type" value="Genomic_DNA"/>
</dbReference>
<keyword evidence="3" id="KW-1185">Reference proteome</keyword>
<dbReference type="AlphaFoldDB" id="A0A176VX64"/>
<evidence type="ECO:0000313" key="2">
    <source>
        <dbReference type="EMBL" id="OAE25408.1"/>
    </source>
</evidence>
<organism evidence="2 3">
    <name type="scientific">Marchantia polymorpha subsp. ruderalis</name>
    <dbReference type="NCBI Taxonomy" id="1480154"/>
    <lineage>
        <taxon>Eukaryota</taxon>
        <taxon>Viridiplantae</taxon>
        <taxon>Streptophyta</taxon>
        <taxon>Embryophyta</taxon>
        <taxon>Marchantiophyta</taxon>
        <taxon>Marchantiopsida</taxon>
        <taxon>Marchantiidae</taxon>
        <taxon>Marchantiales</taxon>
        <taxon>Marchantiaceae</taxon>
        <taxon>Marchantia</taxon>
    </lineage>
</organism>
<accession>A0A176VX64</accession>
<feature type="region of interest" description="Disordered" evidence="1">
    <location>
        <begin position="1"/>
        <end position="43"/>
    </location>
</feature>